<feature type="chain" id="PRO_5045132558" evidence="10">
    <location>
        <begin position="29"/>
        <end position="924"/>
    </location>
</feature>
<keyword evidence="4 8" id="KW-0812">Transmembrane</keyword>
<dbReference type="InterPro" id="IPR012910">
    <property type="entry name" value="Plug_dom"/>
</dbReference>
<dbReference type="PANTHER" id="PTHR40980">
    <property type="entry name" value="PLUG DOMAIN-CONTAINING PROTEIN"/>
    <property type="match status" value="1"/>
</dbReference>
<keyword evidence="13" id="KW-0675">Receptor</keyword>
<feature type="signal peptide" evidence="10">
    <location>
        <begin position="1"/>
        <end position="28"/>
    </location>
</feature>
<dbReference type="Gene3D" id="2.170.130.10">
    <property type="entry name" value="TonB-dependent receptor, plug domain"/>
    <property type="match status" value="1"/>
</dbReference>
<dbReference type="EMBL" id="JAQQKW010000002">
    <property type="protein sequence ID" value="MDC7693455.1"/>
    <property type="molecule type" value="Genomic_DNA"/>
</dbReference>
<organism evidence="13 14">
    <name type="scientific">Asticcacaulis currens</name>
    <dbReference type="NCBI Taxonomy" id="2984210"/>
    <lineage>
        <taxon>Bacteria</taxon>
        <taxon>Pseudomonadati</taxon>
        <taxon>Pseudomonadota</taxon>
        <taxon>Alphaproteobacteria</taxon>
        <taxon>Caulobacterales</taxon>
        <taxon>Caulobacteraceae</taxon>
        <taxon>Asticcacaulis</taxon>
    </lineage>
</organism>
<comment type="caution">
    <text evidence="13">The sequence shown here is derived from an EMBL/GenBank/DDBJ whole genome shotgun (WGS) entry which is preliminary data.</text>
</comment>
<dbReference type="InterPro" id="IPR037066">
    <property type="entry name" value="Plug_dom_sf"/>
</dbReference>
<dbReference type="CDD" id="cd01347">
    <property type="entry name" value="ligand_gated_channel"/>
    <property type="match status" value="1"/>
</dbReference>
<protein>
    <submittedName>
        <fullName evidence="13">TonB-dependent receptor</fullName>
    </submittedName>
</protein>
<comment type="subcellular location">
    <subcellularLocation>
        <location evidence="1 8">Cell outer membrane</location>
        <topology evidence="1 8">Multi-pass membrane protein</topology>
    </subcellularLocation>
</comment>
<evidence type="ECO:0000313" key="13">
    <source>
        <dbReference type="EMBL" id="MDC7693455.1"/>
    </source>
</evidence>
<reference evidence="13 14" key="1">
    <citation type="submission" date="2023-01" db="EMBL/GenBank/DDBJ databases">
        <title>Novel species of the genus Asticcacaulis isolated from rivers.</title>
        <authorList>
            <person name="Lu H."/>
        </authorList>
    </citation>
    <scope>NUCLEOTIDE SEQUENCE [LARGE SCALE GENOMIC DNA]</scope>
    <source>
        <strain evidence="13 14">DXS10W</strain>
    </source>
</reference>
<keyword evidence="10" id="KW-0732">Signal</keyword>
<keyword evidence="2 8" id="KW-0813">Transport</keyword>
<evidence type="ECO:0000259" key="12">
    <source>
        <dbReference type="Pfam" id="PF07715"/>
    </source>
</evidence>
<dbReference type="SUPFAM" id="SSF56935">
    <property type="entry name" value="Porins"/>
    <property type="match status" value="1"/>
</dbReference>
<evidence type="ECO:0000256" key="9">
    <source>
        <dbReference type="RuleBase" id="RU003357"/>
    </source>
</evidence>
<evidence type="ECO:0000256" key="1">
    <source>
        <dbReference type="ARBA" id="ARBA00004571"/>
    </source>
</evidence>
<accession>A0ABT5IB82</accession>
<dbReference type="NCBIfam" id="TIGR01782">
    <property type="entry name" value="TonB-Xanth-Caul"/>
    <property type="match status" value="1"/>
</dbReference>
<evidence type="ECO:0000256" key="5">
    <source>
        <dbReference type="ARBA" id="ARBA00023077"/>
    </source>
</evidence>
<gene>
    <name evidence="13" type="ORF">PQU94_04055</name>
</gene>
<evidence type="ECO:0000256" key="3">
    <source>
        <dbReference type="ARBA" id="ARBA00022452"/>
    </source>
</evidence>
<dbReference type="PROSITE" id="PS52016">
    <property type="entry name" value="TONB_DEPENDENT_REC_3"/>
    <property type="match status" value="1"/>
</dbReference>
<evidence type="ECO:0000256" key="2">
    <source>
        <dbReference type="ARBA" id="ARBA00022448"/>
    </source>
</evidence>
<keyword evidence="6 8" id="KW-0472">Membrane</keyword>
<dbReference type="InterPro" id="IPR010104">
    <property type="entry name" value="TonB_rcpt_bac"/>
</dbReference>
<keyword evidence="7 8" id="KW-0998">Cell outer membrane</keyword>
<dbReference type="RefSeq" id="WP_272740219.1">
    <property type="nucleotide sequence ID" value="NZ_JAQQKW010000002.1"/>
</dbReference>
<dbReference type="Gene3D" id="2.40.170.20">
    <property type="entry name" value="TonB-dependent receptor, beta-barrel domain"/>
    <property type="match status" value="1"/>
</dbReference>
<dbReference type="Pfam" id="PF07715">
    <property type="entry name" value="Plug"/>
    <property type="match status" value="1"/>
</dbReference>
<evidence type="ECO:0000256" key="7">
    <source>
        <dbReference type="ARBA" id="ARBA00023237"/>
    </source>
</evidence>
<dbReference type="InterPro" id="IPR039426">
    <property type="entry name" value="TonB-dep_rcpt-like"/>
</dbReference>
<proteinExistence type="inferred from homology"/>
<dbReference type="InterPro" id="IPR000531">
    <property type="entry name" value="Beta-barrel_TonB"/>
</dbReference>
<evidence type="ECO:0000256" key="10">
    <source>
        <dbReference type="SAM" id="SignalP"/>
    </source>
</evidence>
<comment type="similarity">
    <text evidence="8 9">Belongs to the TonB-dependent receptor family.</text>
</comment>
<dbReference type="InterPro" id="IPR036942">
    <property type="entry name" value="Beta-barrel_TonB_sf"/>
</dbReference>
<name>A0ABT5IB82_9CAUL</name>
<keyword evidence="5 9" id="KW-0798">TonB box</keyword>
<sequence length="924" mass="100873">MNNVRWRSHASVAALVMAMCSASGIVQAQEVSASTAAAEPEVVVVRGIRSSLRSSMNVKRDAVQVVDAITAEDIGQFPDKNLGEALQRVTGVQISRQDGEGRGVSIRGGDPNQTRVEVNGSTAMSLTVGAGDRAVDFRDLPVEFISRLEVVKSATPDMSEGGVGGTVRIVTRRPFDSRKPFFAASAQGVYSNIAESWDPKLAIIGSRLFAGDTLGVLVSATYEDRHLFSNNARTTGWIRRTDAARSRATGATGRDSDLNGDGVKDWIPEIPRLIMDRRDTKRAALSSVVEWRPNDYLNLFAELTYARAKEEVYSQFLQLSGSSGEIDYANSRVGADNTASHVELVSTSAFPIDLTYRNILGSLTRTQYTSAIGGKWTVGEWLFDGRVSYSKGDVHNDEINSTAVVFGVPRAVIDYTGSQGSPQFSFPGLDVKTGQGVNQLDAVYNPRDNVADELAARFNATWTPSDSLWITSVKFGVSRTEVSNESLLYQRTIRLANRTPMPTSSGAAVVYSVPAATLQSIVNVNSRVNDIPFFKTGDLGYSGGVRQWVDNTYATYWATIAASGTTMDVHATNPNANTMGSYQAFLDTWTVEENTNAAYVQLGFRFDNDFPFPVDGVIGGRLIDTDTKSSGYNRVQGTGGAVTFVPGVREGGYSEFLPSFNMRMKFVPNKWVGRFTASKVMSRPAPSQLALRRSTDIVGLTGSRGNPDLLPFSAAQFDLGLEHYLNADSFWSVTLFRKDISRFIVNQSSPEVIDGTTYNITRPVNDNSPVKITGVEAGIQYAFDFLPAPFNGLGILANVTVQEDKGYKGTNAITGEALPYPGLSKTSYNGSLYYENDKLSARLSYNWRDKWLITPTGRGNLPEFNKAYGSLDAAFNYNVTPNWTVFVEGVNLTDEVRVEYNADARIIGNETFGSRIFMGVRFKN</sequence>
<feature type="domain" description="TonB-dependent receptor plug" evidence="12">
    <location>
        <begin position="59"/>
        <end position="166"/>
    </location>
</feature>
<keyword evidence="14" id="KW-1185">Reference proteome</keyword>
<feature type="domain" description="TonB-dependent receptor-like beta-barrel" evidence="11">
    <location>
        <begin position="435"/>
        <end position="892"/>
    </location>
</feature>
<evidence type="ECO:0000256" key="8">
    <source>
        <dbReference type="PROSITE-ProRule" id="PRU01360"/>
    </source>
</evidence>
<evidence type="ECO:0000259" key="11">
    <source>
        <dbReference type="Pfam" id="PF00593"/>
    </source>
</evidence>
<dbReference type="PANTHER" id="PTHR40980:SF3">
    <property type="entry name" value="TONB-DEPENDENT RECEPTOR-LIKE BETA-BARREL DOMAIN-CONTAINING PROTEIN"/>
    <property type="match status" value="1"/>
</dbReference>
<keyword evidence="3 8" id="KW-1134">Transmembrane beta strand</keyword>
<dbReference type="Pfam" id="PF00593">
    <property type="entry name" value="TonB_dep_Rec_b-barrel"/>
    <property type="match status" value="1"/>
</dbReference>
<evidence type="ECO:0000256" key="4">
    <source>
        <dbReference type="ARBA" id="ARBA00022692"/>
    </source>
</evidence>
<evidence type="ECO:0000256" key="6">
    <source>
        <dbReference type="ARBA" id="ARBA00023136"/>
    </source>
</evidence>
<evidence type="ECO:0000313" key="14">
    <source>
        <dbReference type="Proteomes" id="UP001216595"/>
    </source>
</evidence>
<dbReference type="Proteomes" id="UP001216595">
    <property type="component" value="Unassembled WGS sequence"/>
</dbReference>